<dbReference type="Pfam" id="PF01783">
    <property type="entry name" value="Ribosomal_L32p"/>
    <property type="match status" value="1"/>
</dbReference>
<dbReference type="PANTHER" id="PTHR36083">
    <property type="entry name" value="50S RIBOSOMAL PROTEIN L32, CHLOROPLASTIC"/>
    <property type="match status" value="1"/>
</dbReference>
<dbReference type="GO" id="GO:0009507">
    <property type="term" value="C:chloroplast"/>
    <property type="evidence" value="ECO:0007669"/>
    <property type="project" value="UniProtKB-SubCell"/>
</dbReference>
<comment type="subcellular location">
    <subcellularLocation>
        <location evidence="5">Plastid</location>
        <location evidence="5">Chloroplast</location>
    </subcellularLocation>
</comment>
<dbReference type="InterPro" id="IPR044958">
    <property type="entry name" value="Ribosomal_bL32_plant/cyanobact"/>
</dbReference>
<evidence type="ECO:0000256" key="2">
    <source>
        <dbReference type="ARBA" id="ARBA00022980"/>
    </source>
</evidence>
<evidence type="ECO:0000256" key="5">
    <source>
        <dbReference type="HAMAP-Rule" id="MF_00340"/>
    </source>
</evidence>
<dbReference type="GeneID" id="24571436"/>
<reference evidence="6" key="1">
    <citation type="journal article" date="2015" name="J. Eukaryot. Microbiol.">
        <title>Chloroplast Genome Evolution in the Euglenaceae.</title>
        <authorList>
            <person name="Bennett M.S."/>
            <person name="Triemer R.E."/>
        </authorList>
    </citation>
    <scope>NUCLEOTIDE SEQUENCE</scope>
    <source>
        <strain evidence="6">UTEX 1327</strain>
    </source>
</reference>
<keyword evidence="6" id="KW-0934">Plastid</keyword>
<dbReference type="AlphaFoldDB" id="A0A0G3VSC1"/>
<keyword evidence="3 5" id="KW-0687">Ribonucleoprotein</keyword>
<evidence type="ECO:0000256" key="3">
    <source>
        <dbReference type="ARBA" id="ARBA00023274"/>
    </source>
</evidence>
<organism evidence="6">
    <name type="scientific">Trachelomonas volvocina</name>
    <dbReference type="NCBI Taxonomy" id="103340"/>
    <lineage>
        <taxon>Eukaryota</taxon>
        <taxon>Discoba</taxon>
        <taxon>Euglenozoa</taxon>
        <taxon>Euglenida</taxon>
        <taxon>Spirocuta</taxon>
        <taxon>Euglenophyceae</taxon>
        <taxon>Euglenales</taxon>
        <taxon>Euglenaceae</taxon>
        <taxon>Trachelomonas</taxon>
    </lineage>
</organism>
<dbReference type="NCBIfam" id="TIGR01031">
    <property type="entry name" value="rpmF_bact"/>
    <property type="match status" value="1"/>
</dbReference>
<keyword evidence="6" id="KW-0150">Chloroplast</keyword>
<dbReference type="SUPFAM" id="SSF57829">
    <property type="entry name" value="Zn-binding ribosomal proteins"/>
    <property type="match status" value="1"/>
</dbReference>
<dbReference type="InterPro" id="IPR011332">
    <property type="entry name" value="Ribosomal_zn-bd"/>
</dbReference>
<accession>A0A0G3VSC1</accession>
<evidence type="ECO:0000256" key="4">
    <source>
        <dbReference type="ARBA" id="ARBA00035280"/>
    </source>
</evidence>
<proteinExistence type="inferred from homology"/>
<dbReference type="GO" id="GO:0003735">
    <property type="term" value="F:structural constituent of ribosome"/>
    <property type="evidence" value="ECO:0007669"/>
    <property type="project" value="InterPro"/>
</dbReference>
<dbReference type="GO" id="GO:0006412">
    <property type="term" value="P:translation"/>
    <property type="evidence" value="ECO:0007669"/>
    <property type="project" value="UniProtKB-UniRule"/>
</dbReference>
<dbReference type="EMBL" id="KP686077">
    <property type="protein sequence ID" value="AKL82414.1"/>
    <property type="molecule type" value="Genomic_DNA"/>
</dbReference>
<dbReference type="GO" id="GO:0015934">
    <property type="term" value="C:large ribosomal subunit"/>
    <property type="evidence" value="ECO:0007669"/>
    <property type="project" value="InterPro"/>
</dbReference>
<evidence type="ECO:0000256" key="1">
    <source>
        <dbReference type="ARBA" id="ARBA00008560"/>
    </source>
</evidence>
<comment type="similarity">
    <text evidence="1 5">Belongs to the bacterial ribosomal protein bL32 family.</text>
</comment>
<name>A0A0G3VSC1_9EUGL</name>
<dbReference type="RefSeq" id="YP_009145501.1">
    <property type="nucleotide sequence ID" value="NC_027288.1"/>
</dbReference>
<protein>
    <recommendedName>
        <fullName evidence="4 5">Large ribosomal subunit protein bL32c</fullName>
    </recommendedName>
</protein>
<gene>
    <name evidence="5 6" type="primary">rpl32</name>
</gene>
<dbReference type="HAMAP" id="MF_00340">
    <property type="entry name" value="Ribosomal_bL32"/>
    <property type="match status" value="1"/>
</dbReference>
<geneLocation type="chloroplast" evidence="6"/>
<evidence type="ECO:0000313" key="6">
    <source>
        <dbReference type="EMBL" id="AKL82414.1"/>
    </source>
</evidence>
<sequence>MAVPKKKMSKSKRDSRKCYWKKKVNGKALLAISLAKSLSTNNNTSFVLIKQYRSVSLHNNI</sequence>
<keyword evidence="2 5" id="KW-0689">Ribosomal protein</keyword>
<dbReference type="InterPro" id="IPR002677">
    <property type="entry name" value="Ribosomal_bL32"/>
</dbReference>
<dbReference type="PANTHER" id="PTHR36083:SF1">
    <property type="entry name" value="LARGE RIBOSOMAL SUBUNIT PROTEIN BL32C"/>
    <property type="match status" value="1"/>
</dbReference>